<dbReference type="GO" id="GO:0000976">
    <property type="term" value="F:transcription cis-regulatory region binding"/>
    <property type="evidence" value="ECO:0007669"/>
    <property type="project" value="TreeGrafter"/>
</dbReference>
<organism evidence="8 9">
    <name type="scientific">Pseudacidovorax intermedius</name>
    <dbReference type="NCBI Taxonomy" id="433924"/>
    <lineage>
        <taxon>Bacteria</taxon>
        <taxon>Pseudomonadati</taxon>
        <taxon>Pseudomonadota</taxon>
        <taxon>Betaproteobacteria</taxon>
        <taxon>Burkholderiales</taxon>
        <taxon>Comamonadaceae</taxon>
        <taxon>Pseudacidovorax</taxon>
    </lineage>
</organism>
<keyword evidence="1" id="KW-0597">Phosphoprotein</keyword>
<dbReference type="RefSeq" id="WP_058642970.1">
    <property type="nucleotide sequence ID" value="NZ_LDSL01000101.1"/>
</dbReference>
<dbReference type="EMBL" id="LDSL01000101">
    <property type="protein sequence ID" value="KTT18608.1"/>
    <property type="molecule type" value="Genomic_DNA"/>
</dbReference>
<dbReference type="SMART" id="SM00862">
    <property type="entry name" value="Trans_reg_C"/>
    <property type="match status" value="1"/>
</dbReference>
<evidence type="ECO:0000256" key="4">
    <source>
        <dbReference type="ARBA" id="ARBA00023125"/>
    </source>
</evidence>
<dbReference type="PANTHER" id="PTHR48111:SF1">
    <property type="entry name" value="TWO-COMPONENT RESPONSE REGULATOR ORR33"/>
    <property type="match status" value="1"/>
</dbReference>
<dbReference type="SUPFAM" id="SSF52172">
    <property type="entry name" value="CheY-like"/>
    <property type="match status" value="1"/>
</dbReference>
<sequence>MHIVLIDRDPEQLAFLRQALQLPLPGQDTRTVVAGLHPAPGCPPAEGPAGAQTADAVVADWRTLVDLGGELPGVAGPDGTGRAPVLVLLPRDLPEAELSRALRLGAQDYAAQPASPAELRWRLTRLVVRPASPALQLGDWTLRPDTTRVCLGGRGLPLEVALTDTEFRLLSRLMHNLGQVVPRHHLIASATLPTMSLDSRTLDTHIYRLRRKLPLDGSRGLLLQSIYCRGYRLSATQASAPEAMTRERCASRPS</sequence>
<dbReference type="GO" id="GO:0006355">
    <property type="term" value="P:regulation of DNA-templated transcription"/>
    <property type="evidence" value="ECO:0007669"/>
    <property type="project" value="InterPro"/>
</dbReference>
<dbReference type="Pfam" id="PF00486">
    <property type="entry name" value="Trans_reg_C"/>
    <property type="match status" value="1"/>
</dbReference>
<keyword evidence="4 6" id="KW-0238">DNA-binding</keyword>
<evidence type="ECO:0000256" key="2">
    <source>
        <dbReference type="ARBA" id="ARBA00023012"/>
    </source>
</evidence>
<dbReference type="CDD" id="cd00383">
    <property type="entry name" value="trans_reg_C"/>
    <property type="match status" value="1"/>
</dbReference>
<dbReference type="GO" id="GO:0032993">
    <property type="term" value="C:protein-DNA complex"/>
    <property type="evidence" value="ECO:0007669"/>
    <property type="project" value="TreeGrafter"/>
</dbReference>
<dbReference type="InterPro" id="IPR039420">
    <property type="entry name" value="WalR-like"/>
</dbReference>
<proteinExistence type="predicted"/>
<dbReference type="SUPFAM" id="SSF46894">
    <property type="entry name" value="C-terminal effector domain of the bipartite response regulators"/>
    <property type="match status" value="1"/>
</dbReference>
<reference evidence="8 9" key="1">
    <citation type="journal article" date="2016" name="Front. Microbiol.">
        <title>Genomic Resource of Rice Seed Associated Bacteria.</title>
        <authorList>
            <person name="Midha S."/>
            <person name="Bansal K."/>
            <person name="Sharma S."/>
            <person name="Kumar N."/>
            <person name="Patil P.P."/>
            <person name="Chaudhry V."/>
            <person name="Patil P.B."/>
        </authorList>
    </citation>
    <scope>NUCLEOTIDE SEQUENCE [LARGE SCALE GENOMIC DNA]</scope>
    <source>
        <strain evidence="8 9">NS331</strain>
    </source>
</reference>
<keyword evidence="9" id="KW-1185">Reference proteome</keyword>
<dbReference type="InterPro" id="IPR001867">
    <property type="entry name" value="OmpR/PhoB-type_DNA-bd"/>
</dbReference>
<evidence type="ECO:0000256" key="6">
    <source>
        <dbReference type="PROSITE-ProRule" id="PRU01091"/>
    </source>
</evidence>
<name>A0A147GR52_9BURK</name>
<dbReference type="InterPro" id="IPR016032">
    <property type="entry name" value="Sig_transdc_resp-reg_C-effctor"/>
</dbReference>
<evidence type="ECO:0000256" key="1">
    <source>
        <dbReference type="ARBA" id="ARBA00022553"/>
    </source>
</evidence>
<dbReference type="Gene3D" id="1.10.10.10">
    <property type="entry name" value="Winged helix-like DNA-binding domain superfamily/Winged helix DNA-binding domain"/>
    <property type="match status" value="1"/>
</dbReference>
<dbReference type="PROSITE" id="PS51755">
    <property type="entry name" value="OMPR_PHOB"/>
    <property type="match status" value="1"/>
</dbReference>
<dbReference type="PATRIC" id="fig|433924.3.peg.89"/>
<keyword evidence="2" id="KW-0902">Two-component regulatory system</keyword>
<accession>A0A147GR52</accession>
<dbReference type="PANTHER" id="PTHR48111">
    <property type="entry name" value="REGULATOR OF RPOS"/>
    <property type="match status" value="1"/>
</dbReference>
<dbReference type="GO" id="GO:0000156">
    <property type="term" value="F:phosphorelay response regulator activity"/>
    <property type="evidence" value="ECO:0007669"/>
    <property type="project" value="TreeGrafter"/>
</dbReference>
<evidence type="ECO:0000256" key="3">
    <source>
        <dbReference type="ARBA" id="ARBA00023015"/>
    </source>
</evidence>
<dbReference type="AlphaFoldDB" id="A0A147GR52"/>
<evidence type="ECO:0000313" key="8">
    <source>
        <dbReference type="EMBL" id="KTT18608.1"/>
    </source>
</evidence>
<evidence type="ECO:0000256" key="5">
    <source>
        <dbReference type="ARBA" id="ARBA00023163"/>
    </source>
</evidence>
<dbReference type="OrthoDB" id="9802426at2"/>
<evidence type="ECO:0000259" key="7">
    <source>
        <dbReference type="PROSITE" id="PS51755"/>
    </source>
</evidence>
<dbReference type="InterPro" id="IPR036388">
    <property type="entry name" value="WH-like_DNA-bd_sf"/>
</dbReference>
<keyword evidence="3" id="KW-0805">Transcription regulation</keyword>
<evidence type="ECO:0000313" key="9">
    <source>
        <dbReference type="Proteomes" id="UP000072741"/>
    </source>
</evidence>
<protein>
    <recommendedName>
        <fullName evidence="7">OmpR/PhoB-type domain-containing protein</fullName>
    </recommendedName>
</protein>
<keyword evidence="5" id="KW-0804">Transcription</keyword>
<comment type="caution">
    <text evidence="8">The sequence shown here is derived from an EMBL/GenBank/DDBJ whole genome shotgun (WGS) entry which is preliminary data.</text>
</comment>
<feature type="domain" description="OmpR/PhoB-type" evidence="7">
    <location>
        <begin position="132"/>
        <end position="235"/>
    </location>
</feature>
<gene>
    <name evidence="8" type="ORF">NS331_16040</name>
</gene>
<dbReference type="InterPro" id="IPR011006">
    <property type="entry name" value="CheY-like_superfamily"/>
</dbReference>
<dbReference type="Proteomes" id="UP000072741">
    <property type="component" value="Unassembled WGS sequence"/>
</dbReference>
<dbReference type="GO" id="GO:0005829">
    <property type="term" value="C:cytosol"/>
    <property type="evidence" value="ECO:0007669"/>
    <property type="project" value="TreeGrafter"/>
</dbReference>
<feature type="DNA-binding region" description="OmpR/PhoB-type" evidence="6">
    <location>
        <begin position="132"/>
        <end position="235"/>
    </location>
</feature>